<dbReference type="FunFam" id="1.20.1440.170:FF:000001">
    <property type="entry name" value="Translation machinery-associated 16 homolog"/>
    <property type="match status" value="1"/>
</dbReference>
<dbReference type="Gene3D" id="1.20.1440.170">
    <property type="entry name" value="Translation machinery-associated protein 16-like"/>
    <property type="match status" value="1"/>
</dbReference>
<protein>
    <recommendedName>
        <fullName evidence="4">Translation machinery-associated protein 16</fullName>
    </recommendedName>
</protein>
<feature type="region of interest" description="Disordered" evidence="2">
    <location>
        <begin position="163"/>
        <end position="217"/>
    </location>
</feature>
<evidence type="ECO:0008006" key="4">
    <source>
        <dbReference type="Google" id="ProtNLM"/>
    </source>
</evidence>
<dbReference type="AlphaFoldDB" id="A0A1B6LSJ8"/>
<feature type="compositionally biased region" description="Polar residues" evidence="2">
    <location>
        <begin position="11"/>
        <end position="23"/>
    </location>
</feature>
<name>A0A1B6LSJ8_9HEMI</name>
<comment type="similarity">
    <text evidence="1">Belongs to the TMA16 family.</text>
</comment>
<dbReference type="InterPro" id="IPR021346">
    <property type="entry name" value="Tma16"/>
</dbReference>
<sequence>MVKTKKGVSAASLSHPNSRKVQQLTKQVKKEAARKKTKMLHQMKLNLVGEKFLWFRDNLPKDEVLDHDAIASAIKMYLGRFNEELEGISLKHSIGQRKNRQHANREDVIKLTNLQEEEEFVTSGIELPNLLQPSQVEMLRKWNGELRFLQNFKLKRFSQQFLNRESVKSRPASPVEADKDIPCQTNDEGRKQINNEDSYENCSDVMESMETDKDENK</sequence>
<feature type="region of interest" description="Disordered" evidence="2">
    <location>
        <begin position="1"/>
        <end position="23"/>
    </location>
</feature>
<dbReference type="InterPro" id="IPR038356">
    <property type="entry name" value="Tma16_sf"/>
</dbReference>
<dbReference type="GO" id="GO:0005634">
    <property type="term" value="C:nucleus"/>
    <property type="evidence" value="ECO:0007669"/>
    <property type="project" value="TreeGrafter"/>
</dbReference>
<gene>
    <name evidence="3" type="ORF">g.3792</name>
</gene>
<dbReference type="PANTHER" id="PTHR13349">
    <property type="entry name" value="TRANSLATION MACHINERY-ASSOCIATED PROTEIN 16"/>
    <property type="match status" value="1"/>
</dbReference>
<reference evidence="3" key="1">
    <citation type="submission" date="2015-11" db="EMBL/GenBank/DDBJ databases">
        <title>De novo transcriptome assembly of four potential Pierce s Disease insect vectors from Arizona vineyards.</title>
        <authorList>
            <person name="Tassone E.E."/>
        </authorList>
    </citation>
    <scope>NUCLEOTIDE SEQUENCE</scope>
</reference>
<organism evidence="3">
    <name type="scientific">Graphocephala atropunctata</name>
    <dbReference type="NCBI Taxonomy" id="36148"/>
    <lineage>
        <taxon>Eukaryota</taxon>
        <taxon>Metazoa</taxon>
        <taxon>Ecdysozoa</taxon>
        <taxon>Arthropoda</taxon>
        <taxon>Hexapoda</taxon>
        <taxon>Insecta</taxon>
        <taxon>Pterygota</taxon>
        <taxon>Neoptera</taxon>
        <taxon>Paraneoptera</taxon>
        <taxon>Hemiptera</taxon>
        <taxon>Auchenorrhyncha</taxon>
        <taxon>Membracoidea</taxon>
        <taxon>Cicadellidae</taxon>
        <taxon>Cicadellinae</taxon>
        <taxon>Cicadellini</taxon>
        <taxon>Graphocephala</taxon>
    </lineage>
</organism>
<evidence type="ECO:0000313" key="3">
    <source>
        <dbReference type="EMBL" id="JAT26663.1"/>
    </source>
</evidence>
<proteinExistence type="inferred from homology"/>
<evidence type="ECO:0000256" key="2">
    <source>
        <dbReference type="SAM" id="MobiDB-lite"/>
    </source>
</evidence>
<dbReference type="Pfam" id="PF11176">
    <property type="entry name" value="Tma16"/>
    <property type="match status" value="1"/>
</dbReference>
<accession>A0A1B6LSJ8</accession>
<evidence type="ECO:0000256" key="1">
    <source>
        <dbReference type="ARBA" id="ARBA00034127"/>
    </source>
</evidence>
<dbReference type="PANTHER" id="PTHR13349:SF2">
    <property type="entry name" value="TRANSLATION MACHINERY-ASSOCIATED PROTEIN 16"/>
    <property type="match status" value="1"/>
</dbReference>
<feature type="compositionally biased region" description="Basic and acidic residues" evidence="2">
    <location>
        <begin position="176"/>
        <end position="194"/>
    </location>
</feature>
<dbReference type="EMBL" id="GEBQ01013314">
    <property type="protein sequence ID" value="JAT26663.1"/>
    <property type="molecule type" value="Transcribed_RNA"/>
</dbReference>